<dbReference type="GO" id="GO:0016740">
    <property type="term" value="F:transferase activity"/>
    <property type="evidence" value="ECO:0007669"/>
    <property type="project" value="UniProtKB-KW"/>
</dbReference>
<proteinExistence type="predicted"/>
<sequence>MSGAETPRRASAAVEEYLDLPLGRFLELVASRRPAPGGGSVAAAVVAAAAGLAGMTARLSSGHLDAAPDLSGEADRLREEAAPLVRADAEAYGRVLEARRSREGVHEALSEAAEVPLQIAGVGARVARLAARLAGEGNPNLKGDAIAAVLLAEAATSAAAELVRINEPEGERVRQAGRFARAAAEARRTVTGDR</sequence>
<comment type="caution">
    <text evidence="2">The sequence shown here is derived from an EMBL/GenBank/DDBJ whole genome shotgun (WGS) entry which is preliminary data.</text>
</comment>
<feature type="domain" description="Cyclodeaminase/cyclohydrolase" evidence="1">
    <location>
        <begin position="22"/>
        <end position="167"/>
    </location>
</feature>
<dbReference type="InterPro" id="IPR036178">
    <property type="entry name" value="Formintransfe-cycloase-like_sf"/>
</dbReference>
<dbReference type="Pfam" id="PF04961">
    <property type="entry name" value="FTCD_C"/>
    <property type="match status" value="1"/>
</dbReference>
<dbReference type="OrthoDB" id="7959174at2"/>
<keyword evidence="3" id="KW-1185">Reference proteome</keyword>
<name>A0A4R1BCP0_9ACTN</name>
<reference evidence="2 3" key="1">
    <citation type="submission" date="2019-03" db="EMBL/GenBank/DDBJ databases">
        <title>Whole genome sequence of a novel Rubrobacter taiwanensis strain, isolated from Yellowstone National Park.</title>
        <authorList>
            <person name="Freed S."/>
            <person name="Ramaley R.F."/>
            <person name="Kyndt J.A."/>
        </authorList>
    </citation>
    <scope>NUCLEOTIDE SEQUENCE [LARGE SCALE GENOMIC DNA]</scope>
    <source>
        <strain evidence="2 3">Yellowstone</strain>
    </source>
</reference>
<gene>
    <name evidence="2" type="ORF">E0L93_14165</name>
</gene>
<protein>
    <submittedName>
        <fullName evidence="2">Formiminotransferase-cyclodeaminase</fullName>
    </submittedName>
</protein>
<keyword evidence="2" id="KW-0808">Transferase</keyword>
<evidence type="ECO:0000313" key="2">
    <source>
        <dbReference type="EMBL" id="TCJ14784.1"/>
    </source>
</evidence>
<dbReference type="AlphaFoldDB" id="A0A4R1BCP0"/>
<evidence type="ECO:0000313" key="3">
    <source>
        <dbReference type="Proteomes" id="UP000295244"/>
    </source>
</evidence>
<dbReference type="EMBL" id="SKBU01000032">
    <property type="protein sequence ID" value="TCJ14784.1"/>
    <property type="molecule type" value="Genomic_DNA"/>
</dbReference>
<organism evidence="2 3">
    <name type="scientific">Rubrobacter taiwanensis</name>
    <dbReference type="NCBI Taxonomy" id="185139"/>
    <lineage>
        <taxon>Bacteria</taxon>
        <taxon>Bacillati</taxon>
        <taxon>Actinomycetota</taxon>
        <taxon>Rubrobacteria</taxon>
        <taxon>Rubrobacterales</taxon>
        <taxon>Rubrobacteraceae</taxon>
        <taxon>Rubrobacter</taxon>
    </lineage>
</organism>
<evidence type="ECO:0000259" key="1">
    <source>
        <dbReference type="Pfam" id="PF04961"/>
    </source>
</evidence>
<accession>A0A4R1BCP0</accession>
<dbReference type="InterPro" id="IPR007044">
    <property type="entry name" value="Cyclodeamin/CycHdrlase"/>
</dbReference>
<dbReference type="SUPFAM" id="SSF101262">
    <property type="entry name" value="Methenyltetrahydrofolate cyclohydrolase-like"/>
    <property type="match status" value="1"/>
</dbReference>
<dbReference type="Gene3D" id="1.20.120.680">
    <property type="entry name" value="Formiminotetrahydrofolate cyclodeaminase monomer, up-and-down helical bundle"/>
    <property type="match status" value="1"/>
</dbReference>
<dbReference type="Proteomes" id="UP000295244">
    <property type="component" value="Unassembled WGS sequence"/>
</dbReference>